<keyword evidence="3" id="KW-0055">Arginine biosynthesis</keyword>
<dbReference type="AlphaFoldDB" id="A0A6J7MN25"/>
<dbReference type="SMART" id="SM00859">
    <property type="entry name" value="Semialdhyde_dh"/>
    <property type="match status" value="1"/>
</dbReference>
<dbReference type="SUPFAM" id="SSF55347">
    <property type="entry name" value="Glyceraldehyde-3-phosphate dehydrogenase-like, C-terminal domain"/>
    <property type="match status" value="1"/>
</dbReference>
<comment type="catalytic activity">
    <reaction evidence="7">
        <text>N-acetyl-L-glutamate 5-semialdehyde + phosphate + NADP(+) = N-acetyl-L-glutamyl 5-phosphate + NADPH + H(+)</text>
        <dbReference type="Rhea" id="RHEA:21588"/>
        <dbReference type="ChEBI" id="CHEBI:15378"/>
        <dbReference type="ChEBI" id="CHEBI:29123"/>
        <dbReference type="ChEBI" id="CHEBI:43474"/>
        <dbReference type="ChEBI" id="CHEBI:57783"/>
        <dbReference type="ChEBI" id="CHEBI:57936"/>
        <dbReference type="ChEBI" id="CHEBI:58349"/>
        <dbReference type="EC" id="1.2.1.38"/>
    </reaction>
</comment>
<proteinExistence type="inferred from homology"/>
<evidence type="ECO:0000313" key="9">
    <source>
        <dbReference type="EMBL" id="CAB4979829.1"/>
    </source>
</evidence>
<gene>
    <name evidence="9" type="ORF">UFOPK3957_00418</name>
</gene>
<evidence type="ECO:0000256" key="2">
    <source>
        <dbReference type="ARBA" id="ARBA00013072"/>
    </source>
</evidence>
<dbReference type="GO" id="GO:0003942">
    <property type="term" value="F:N-acetyl-gamma-glutamyl-phosphate reductase activity"/>
    <property type="evidence" value="ECO:0007669"/>
    <property type="project" value="UniProtKB-EC"/>
</dbReference>
<dbReference type="Gene3D" id="3.30.360.10">
    <property type="entry name" value="Dihydrodipicolinate Reductase, domain 2"/>
    <property type="match status" value="1"/>
</dbReference>
<dbReference type="InterPro" id="IPR023013">
    <property type="entry name" value="AGPR_AS"/>
</dbReference>
<accession>A0A6J7MN25</accession>
<evidence type="ECO:0000256" key="5">
    <source>
        <dbReference type="ARBA" id="ARBA00022857"/>
    </source>
</evidence>
<evidence type="ECO:0000256" key="7">
    <source>
        <dbReference type="ARBA" id="ARBA00050557"/>
    </source>
</evidence>
<evidence type="ECO:0000256" key="6">
    <source>
        <dbReference type="ARBA" id="ARBA00023002"/>
    </source>
</evidence>
<dbReference type="Pfam" id="PF22698">
    <property type="entry name" value="Semialdhyde_dhC_1"/>
    <property type="match status" value="1"/>
</dbReference>
<keyword evidence="6" id="KW-0560">Oxidoreductase</keyword>
<dbReference type="SUPFAM" id="SSF51735">
    <property type="entry name" value="NAD(P)-binding Rossmann-fold domains"/>
    <property type="match status" value="1"/>
</dbReference>
<organism evidence="9">
    <name type="scientific">freshwater metagenome</name>
    <dbReference type="NCBI Taxonomy" id="449393"/>
    <lineage>
        <taxon>unclassified sequences</taxon>
        <taxon>metagenomes</taxon>
        <taxon>ecological metagenomes</taxon>
    </lineage>
</organism>
<comment type="pathway">
    <text evidence="1">Amino-acid biosynthesis; L-arginine biosynthesis; N(2)-acetyl-L-ornithine from L-glutamate: step 3/4.</text>
</comment>
<name>A0A6J7MN25_9ZZZZ</name>
<dbReference type="PANTHER" id="PTHR32338">
    <property type="entry name" value="N-ACETYL-GAMMA-GLUTAMYL-PHOSPHATE REDUCTASE, CHLOROPLASTIC-RELATED-RELATED"/>
    <property type="match status" value="1"/>
</dbReference>
<dbReference type="EC" id="1.2.1.38" evidence="2"/>
<dbReference type="GO" id="GO:0070401">
    <property type="term" value="F:NADP+ binding"/>
    <property type="evidence" value="ECO:0007669"/>
    <property type="project" value="InterPro"/>
</dbReference>
<dbReference type="InterPro" id="IPR036291">
    <property type="entry name" value="NAD(P)-bd_dom_sf"/>
</dbReference>
<reference evidence="9" key="1">
    <citation type="submission" date="2020-05" db="EMBL/GenBank/DDBJ databases">
        <authorList>
            <person name="Chiriac C."/>
            <person name="Salcher M."/>
            <person name="Ghai R."/>
            <person name="Kavagutti S V."/>
        </authorList>
    </citation>
    <scope>NUCLEOTIDE SEQUENCE</scope>
</reference>
<dbReference type="HAMAP" id="MF_00150">
    <property type="entry name" value="ArgC_type1"/>
    <property type="match status" value="1"/>
</dbReference>
<dbReference type="InterPro" id="IPR058924">
    <property type="entry name" value="AGPR_dimerisation_dom"/>
</dbReference>
<dbReference type="CDD" id="cd24148">
    <property type="entry name" value="AGPR_1_actinobacAGPR_like"/>
    <property type="match status" value="1"/>
</dbReference>
<feature type="domain" description="Semialdehyde dehydrogenase NAD-binding" evidence="8">
    <location>
        <begin position="14"/>
        <end position="147"/>
    </location>
</feature>
<dbReference type="InterPro" id="IPR000534">
    <property type="entry name" value="Semialdehyde_DH_NAD-bd"/>
</dbReference>
<dbReference type="PANTHER" id="PTHR32338:SF10">
    <property type="entry name" value="N-ACETYL-GAMMA-GLUTAMYL-PHOSPHATE REDUCTASE, CHLOROPLASTIC-RELATED"/>
    <property type="match status" value="1"/>
</dbReference>
<evidence type="ECO:0000256" key="1">
    <source>
        <dbReference type="ARBA" id="ARBA00004862"/>
    </source>
</evidence>
<dbReference type="Gene3D" id="3.40.50.720">
    <property type="entry name" value="NAD(P)-binding Rossmann-like Domain"/>
    <property type="match status" value="1"/>
</dbReference>
<keyword evidence="4" id="KW-0028">Amino-acid biosynthesis</keyword>
<sequence>MHICIAVYIMRMITVSVAGASGYAGGELLRLLTGHPMIEIGAVTAGGNVGRRLGDVHPQLLSLADRVLAPTNPDLLAQSDLVFLALPHGESASIASSLPPDIRIVDLGADHRLEEAQKWDTYYGGHPHADSWAYGLPELSGARTLIASASRVANPGCYATAVALALAPLAQTGLIDTSDLVVVAASGTSGAGRKLSESLLASEVMGSMSAYKVGGTHQHIPEIEQSISQVSNRSVRLSFTTLLAPMPRGIISTSTARVAPGTTQENLVDCLDAAYAGERFVHLLEPGTWPQTSSVSGTNAVLLQVALDPHSGRAISVSALDNLGKGAAGQALQNANLMLGLDEAMGLQIDGIAP</sequence>
<dbReference type="EMBL" id="CAFBOM010000048">
    <property type="protein sequence ID" value="CAB4979829.1"/>
    <property type="molecule type" value="Genomic_DNA"/>
</dbReference>
<dbReference type="GO" id="GO:0051287">
    <property type="term" value="F:NAD binding"/>
    <property type="evidence" value="ECO:0007669"/>
    <property type="project" value="InterPro"/>
</dbReference>
<dbReference type="Pfam" id="PF01118">
    <property type="entry name" value="Semialdhyde_dh"/>
    <property type="match status" value="1"/>
</dbReference>
<keyword evidence="5" id="KW-0521">NADP</keyword>
<dbReference type="GO" id="GO:0006526">
    <property type="term" value="P:L-arginine biosynthetic process"/>
    <property type="evidence" value="ECO:0007669"/>
    <property type="project" value="UniProtKB-KW"/>
</dbReference>
<dbReference type="InterPro" id="IPR050085">
    <property type="entry name" value="AGPR"/>
</dbReference>
<dbReference type="NCBIfam" id="TIGR01850">
    <property type="entry name" value="argC"/>
    <property type="match status" value="1"/>
</dbReference>
<dbReference type="InterPro" id="IPR000706">
    <property type="entry name" value="AGPR_type-1"/>
</dbReference>
<dbReference type="CDD" id="cd23934">
    <property type="entry name" value="AGPR_1_C"/>
    <property type="match status" value="1"/>
</dbReference>
<dbReference type="FunFam" id="3.30.360.10:FF:000014">
    <property type="entry name" value="N-acetyl-gamma-glutamyl-phosphate reductase"/>
    <property type="match status" value="1"/>
</dbReference>
<evidence type="ECO:0000256" key="4">
    <source>
        <dbReference type="ARBA" id="ARBA00022605"/>
    </source>
</evidence>
<dbReference type="PROSITE" id="PS01224">
    <property type="entry name" value="ARGC"/>
    <property type="match status" value="1"/>
</dbReference>
<protein>
    <recommendedName>
        <fullName evidence="2">N-acetyl-gamma-glutamyl-phosphate reductase</fullName>
        <ecNumber evidence="2">1.2.1.38</ecNumber>
    </recommendedName>
</protein>
<evidence type="ECO:0000259" key="8">
    <source>
        <dbReference type="SMART" id="SM00859"/>
    </source>
</evidence>
<evidence type="ECO:0000256" key="3">
    <source>
        <dbReference type="ARBA" id="ARBA00022571"/>
    </source>
</evidence>